<organism evidence="3 4">
    <name type="scientific">Massilia genomosp. 1</name>
    <dbReference type="NCBI Taxonomy" id="2609280"/>
    <lineage>
        <taxon>Bacteria</taxon>
        <taxon>Pseudomonadati</taxon>
        <taxon>Pseudomonadota</taxon>
        <taxon>Betaproteobacteria</taxon>
        <taxon>Burkholderiales</taxon>
        <taxon>Oxalobacteraceae</taxon>
        <taxon>Telluria group</taxon>
        <taxon>Massilia</taxon>
    </lineage>
</organism>
<dbReference type="EMBL" id="WHJF01000020">
    <property type="protein sequence ID" value="NHZ62632.1"/>
    <property type="molecule type" value="Genomic_DNA"/>
</dbReference>
<dbReference type="InterPro" id="IPR006497">
    <property type="entry name" value="Phage_lambda_VrpO_N"/>
</dbReference>
<evidence type="ECO:0000259" key="2">
    <source>
        <dbReference type="Pfam" id="PF04492"/>
    </source>
</evidence>
<feature type="region of interest" description="Disordered" evidence="1">
    <location>
        <begin position="162"/>
        <end position="241"/>
    </location>
</feature>
<feature type="compositionally biased region" description="Basic and acidic residues" evidence="1">
    <location>
        <begin position="199"/>
        <end position="210"/>
    </location>
</feature>
<comment type="caution">
    <text evidence="3">The sequence shown here is derived from an EMBL/GenBank/DDBJ whole genome shotgun (WGS) entry which is preliminary data.</text>
</comment>
<evidence type="ECO:0000313" key="3">
    <source>
        <dbReference type="EMBL" id="NHZ62632.1"/>
    </source>
</evidence>
<proteinExistence type="predicted"/>
<feature type="compositionally biased region" description="Polar residues" evidence="1">
    <location>
        <begin position="226"/>
        <end position="241"/>
    </location>
</feature>
<keyword evidence="4" id="KW-1185">Reference proteome</keyword>
<gene>
    <name evidence="3" type="ORF">F1735_09975</name>
</gene>
<dbReference type="Proteomes" id="UP000610594">
    <property type="component" value="Unassembled WGS sequence"/>
</dbReference>
<protein>
    <recommendedName>
        <fullName evidence="2">Bacteriophage lambda Replication protein O N-terminal domain-containing protein</fullName>
    </recommendedName>
</protein>
<dbReference type="InterPro" id="IPR036388">
    <property type="entry name" value="WH-like_DNA-bd_sf"/>
</dbReference>
<dbReference type="RefSeq" id="WP_308627110.1">
    <property type="nucleotide sequence ID" value="NZ_WHJF01000020.1"/>
</dbReference>
<evidence type="ECO:0000256" key="1">
    <source>
        <dbReference type="SAM" id="MobiDB-lite"/>
    </source>
</evidence>
<dbReference type="NCBIfam" id="TIGR01610">
    <property type="entry name" value="phage_O_Nterm"/>
    <property type="match status" value="1"/>
</dbReference>
<dbReference type="Gene3D" id="1.10.10.10">
    <property type="entry name" value="Winged helix-like DNA-binding domain superfamily/Winged helix DNA-binding domain"/>
    <property type="match status" value="1"/>
</dbReference>
<accession>A0ABX0MT69</accession>
<sequence length="408" mass="45101">MQPVREPGALRPPVCGCAGASRRMCSGHDGKGRSNCMTASPQTEDGYLMIANELMEAILGFGFSLREQSVLFTIIRKTYGFRKKEDDISASQIGDMCNVARQHVTSTLNLLAVRRVITKRPGRFGSIIGVQKDHRKWVTMQHMRSAAASPDLGQVDYLEDGENRDSVVPNQDTCPELGHVPNQDVASPNSGHLLVPIRDTQKTTSKDNQQKKRSCAPQAERESESRTSAGRQGRATTGSSDDLQNRFARFYAAYPRKKSRKAAEKAFAKLNPDEQLLADILSSLERAMTSGEWTDPQFIPYPASWLGAEGWRDEIQVEYSACEQAVIGFFNDALGEQLGVVPMAPFVGARAAAIRSFVTFSQKPGFTERYFPWVRDNTSLPPGVGFDFLISRKGFSNATSGQHERKAK</sequence>
<reference evidence="3 4" key="1">
    <citation type="submission" date="2019-10" db="EMBL/GenBank/DDBJ databases">
        <title>Taxonomy of Antarctic Massilia spp.: description of Massilia rubra sp. nov., Massilia aquatica sp. nov., Massilia mucilaginosa sp. nov., Massilia frigida sp. nov. isolated from streams, lakes and regoliths.</title>
        <authorList>
            <person name="Holochova P."/>
            <person name="Sedlacek I."/>
            <person name="Kralova S."/>
            <person name="Maslanova I."/>
            <person name="Busse H.-J."/>
            <person name="Stankova E."/>
            <person name="Vrbovska V."/>
            <person name="Kovarovic V."/>
            <person name="Bartak M."/>
            <person name="Svec P."/>
            <person name="Pantucek R."/>
        </authorList>
    </citation>
    <scope>NUCLEOTIDE SEQUENCE [LARGE SCALE GENOMIC DNA]</scope>
    <source>
        <strain evidence="3 4">CCM 8694</strain>
    </source>
</reference>
<evidence type="ECO:0000313" key="4">
    <source>
        <dbReference type="Proteomes" id="UP000610594"/>
    </source>
</evidence>
<feature type="domain" description="Bacteriophage lambda Replication protein O N-terminal" evidence="2">
    <location>
        <begin position="42"/>
        <end position="137"/>
    </location>
</feature>
<dbReference type="Pfam" id="PF04492">
    <property type="entry name" value="Phage_rep_O"/>
    <property type="match status" value="1"/>
</dbReference>
<name>A0ABX0MT69_9BURK</name>